<dbReference type="EMBL" id="SPMX01000017">
    <property type="protein sequence ID" value="NMQ05136.1"/>
    <property type="molecule type" value="Genomic_DNA"/>
</dbReference>
<accession>A0ABX1T842</accession>
<sequence length="143" mass="15699">MHSNLVIACVLVGVTVIVHASGLAVLLRVFMRSPTPMPKRFWPIVWLLIRLTLALILIHLSEIAVWAFFYLWTECLPDAESAFYFSGVTYTTIGYGDLVLPRPWRLLGPVEGLTGILMCGLSTGLFVALLGRVIGGKVGDDPD</sequence>
<evidence type="ECO:0000313" key="3">
    <source>
        <dbReference type="EMBL" id="NMQ05136.1"/>
    </source>
</evidence>
<proteinExistence type="predicted"/>
<keyword evidence="1" id="KW-1133">Transmembrane helix</keyword>
<keyword evidence="3" id="KW-0406">Ion transport</keyword>
<reference evidence="3" key="1">
    <citation type="submission" date="2019-03" db="EMBL/GenBank/DDBJ databases">
        <title>Metabolic reconstructions from genomes of highly enriched 'Candidatus Accumulibacter' and 'Candidatus Competibacter' bioreactor populations.</title>
        <authorList>
            <person name="Annavajhala M.K."/>
            <person name="Welles L."/>
            <person name="Abbas B."/>
            <person name="Sorokin D."/>
            <person name="Park H."/>
            <person name="Van Loosdrecht M."/>
            <person name="Chandran K."/>
        </authorList>
    </citation>
    <scope>NUCLEOTIDE SEQUENCE</scope>
    <source>
        <strain evidence="3">SBR_L</strain>
    </source>
</reference>
<feature type="transmembrane region" description="Helical" evidence="1">
    <location>
        <begin position="6"/>
        <end position="29"/>
    </location>
</feature>
<organism evidence="3 4">
    <name type="scientific">Candidatus Accumulibacter contiguus</name>
    <dbReference type="NCBI Taxonomy" id="2954381"/>
    <lineage>
        <taxon>Bacteria</taxon>
        <taxon>Pseudomonadati</taxon>
        <taxon>Pseudomonadota</taxon>
        <taxon>Betaproteobacteria</taxon>
        <taxon>Candidatus Accumulibacter</taxon>
    </lineage>
</organism>
<keyword evidence="1" id="KW-0472">Membrane</keyword>
<keyword evidence="1" id="KW-0812">Transmembrane</keyword>
<evidence type="ECO:0000256" key="1">
    <source>
        <dbReference type="SAM" id="Phobius"/>
    </source>
</evidence>
<dbReference type="Proteomes" id="UP000886469">
    <property type="component" value="Unassembled WGS sequence"/>
</dbReference>
<feature type="transmembrane region" description="Helical" evidence="1">
    <location>
        <begin position="112"/>
        <end position="134"/>
    </location>
</feature>
<keyword evidence="4" id="KW-1185">Reference proteome</keyword>
<evidence type="ECO:0000259" key="2">
    <source>
        <dbReference type="Pfam" id="PF07885"/>
    </source>
</evidence>
<dbReference type="SUPFAM" id="SSF81324">
    <property type="entry name" value="Voltage-gated potassium channels"/>
    <property type="match status" value="1"/>
</dbReference>
<gene>
    <name evidence="3" type="ORF">E4Q08_07600</name>
</gene>
<keyword evidence="3" id="KW-0813">Transport</keyword>
<dbReference type="GO" id="GO:0034220">
    <property type="term" value="P:monoatomic ion transmembrane transport"/>
    <property type="evidence" value="ECO:0007669"/>
    <property type="project" value="UniProtKB-KW"/>
</dbReference>
<name>A0ABX1T842_9PROT</name>
<dbReference type="Gene3D" id="1.10.287.70">
    <property type="match status" value="1"/>
</dbReference>
<dbReference type="Pfam" id="PF07885">
    <property type="entry name" value="Ion_trans_2"/>
    <property type="match status" value="1"/>
</dbReference>
<feature type="domain" description="Potassium channel" evidence="2">
    <location>
        <begin position="59"/>
        <end position="130"/>
    </location>
</feature>
<comment type="caution">
    <text evidence="3">The sequence shown here is derived from an EMBL/GenBank/DDBJ whole genome shotgun (WGS) entry which is preliminary data.</text>
</comment>
<feature type="transmembrane region" description="Helical" evidence="1">
    <location>
        <begin position="41"/>
        <end position="69"/>
    </location>
</feature>
<evidence type="ECO:0000313" key="4">
    <source>
        <dbReference type="Proteomes" id="UP000886469"/>
    </source>
</evidence>
<dbReference type="InterPro" id="IPR013099">
    <property type="entry name" value="K_chnl_dom"/>
</dbReference>
<protein>
    <submittedName>
        <fullName evidence="3">Two pore domain potassium channel family protein</fullName>
    </submittedName>
</protein>
<feature type="transmembrane region" description="Helical" evidence="1">
    <location>
        <begin position="81"/>
        <end position="100"/>
    </location>
</feature>
<keyword evidence="3" id="KW-0407">Ion channel</keyword>